<dbReference type="GO" id="GO:0046872">
    <property type="term" value="F:metal ion binding"/>
    <property type="evidence" value="ECO:0007669"/>
    <property type="project" value="UniProtKB-KW"/>
</dbReference>
<evidence type="ECO:0000256" key="6">
    <source>
        <dbReference type="RuleBase" id="RU004466"/>
    </source>
</evidence>
<comment type="caution">
    <text evidence="7">The sequence shown here is derived from an EMBL/GenBank/DDBJ whole genome shotgun (WGS) entry which is preliminary data.</text>
</comment>
<evidence type="ECO:0000256" key="3">
    <source>
        <dbReference type="ARBA" id="ARBA00022679"/>
    </source>
</evidence>
<protein>
    <submittedName>
        <fullName evidence="7">Polyprenyl synthetase family protein</fullName>
    </submittedName>
</protein>
<evidence type="ECO:0000256" key="2">
    <source>
        <dbReference type="ARBA" id="ARBA00006706"/>
    </source>
</evidence>
<keyword evidence="3 6" id="KW-0808">Transferase</keyword>
<dbReference type="GO" id="GO:0004659">
    <property type="term" value="F:prenyltransferase activity"/>
    <property type="evidence" value="ECO:0007669"/>
    <property type="project" value="InterPro"/>
</dbReference>
<dbReference type="SUPFAM" id="SSF48576">
    <property type="entry name" value="Terpenoid synthases"/>
    <property type="match status" value="1"/>
</dbReference>
<evidence type="ECO:0000256" key="1">
    <source>
        <dbReference type="ARBA" id="ARBA00001946"/>
    </source>
</evidence>
<keyword evidence="5" id="KW-0460">Magnesium</keyword>
<comment type="cofactor">
    <cofactor evidence="1">
        <name>Mg(2+)</name>
        <dbReference type="ChEBI" id="CHEBI:18420"/>
    </cofactor>
</comment>
<dbReference type="EMBL" id="JAHJDP010000048">
    <property type="protein sequence ID" value="MBU2691237.1"/>
    <property type="molecule type" value="Genomic_DNA"/>
</dbReference>
<dbReference type="CDD" id="cd00685">
    <property type="entry name" value="Trans_IPPS_HT"/>
    <property type="match status" value="1"/>
</dbReference>
<dbReference type="GO" id="GO:0008299">
    <property type="term" value="P:isoprenoid biosynthetic process"/>
    <property type="evidence" value="ECO:0007669"/>
    <property type="project" value="InterPro"/>
</dbReference>
<proteinExistence type="inferred from homology"/>
<gene>
    <name evidence="7" type="ORF">KJ970_09930</name>
</gene>
<dbReference type="SFLD" id="SFLDS00005">
    <property type="entry name" value="Isoprenoid_Synthase_Type_I"/>
    <property type="match status" value="1"/>
</dbReference>
<dbReference type="PROSITE" id="PS00444">
    <property type="entry name" value="POLYPRENYL_SYNTHASE_2"/>
    <property type="match status" value="1"/>
</dbReference>
<dbReference type="Pfam" id="PF00348">
    <property type="entry name" value="polyprenyl_synt"/>
    <property type="match status" value="1"/>
</dbReference>
<dbReference type="Proteomes" id="UP000777784">
    <property type="component" value="Unassembled WGS sequence"/>
</dbReference>
<dbReference type="PANTHER" id="PTHR12001">
    <property type="entry name" value="GERANYLGERANYL PYROPHOSPHATE SYNTHASE"/>
    <property type="match status" value="1"/>
</dbReference>
<name>A0A948W3L7_UNCEI</name>
<organism evidence="7 8">
    <name type="scientific">Eiseniibacteriota bacterium</name>
    <dbReference type="NCBI Taxonomy" id="2212470"/>
    <lineage>
        <taxon>Bacteria</taxon>
        <taxon>Candidatus Eiseniibacteriota</taxon>
    </lineage>
</organism>
<dbReference type="PROSITE" id="PS00723">
    <property type="entry name" value="POLYPRENYL_SYNTHASE_1"/>
    <property type="match status" value="1"/>
</dbReference>
<evidence type="ECO:0000256" key="4">
    <source>
        <dbReference type="ARBA" id="ARBA00022723"/>
    </source>
</evidence>
<dbReference type="PANTHER" id="PTHR12001:SF69">
    <property type="entry name" value="ALL TRANS-POLYPRENYL-DIPHOSPHATE SYNTHASE PDSS1"/>
    <property type="match status" value="1"/>
</dbReference>
<keyword evidence="4" id="KW-0479">Metal-binding</keyword>
<dbReference type="InterPro" id="IPR008949">
    <property type="entry name" value="Isoprenoid_synthase_dom_sf"/>
</dbReference>
<accession>A0A948W3L7</accession>
<reference evidence="7" key="1">
    <citation type="submission" date="2021-05" db="EMBL/GenBank/DDBJ databases">
        <title>Energy efficiency and biological interactions define the core microbiome of deep oligotrophic groundwater.</title>
        <authorList>
            <person name="Mehrshad M."/>
            <person name="Lopez-Fernandez M."/>
            <person name="Bell E."/>
            <person name="Bernier-Latmani R."/>
            <person name="Bertilsson S."/>
            <person name="Dopson M."/>
        </authorList>
    </citation>
    <scope>NUCLEOTIDE SEQUENCE</scope>
    <source>
        <strain evidence="7">Modern_marine.mb.64</strain>
    </source>
</reference>
<evidence type="ECO:0000313" key="8">
    <source>
        <dbReference type="Proteomes" id="UP000777784"/>
    </source>
</evidence>
<dbReference type="InterPro" id="IPR000092">
    <property type="entry name" value="Polyprenyl_synt"/>
</dbReference>
<evidence type="ECO:0000313" key="7">
    <source>
        <dbReference type="EMBL" id="MBU2691237.1"/>
    </source>
</evidence>
<sequence>MRSQLWESEEGADLSLSHLESFLRAVNTDENLKNVQKPVGDRLQNVRHELRNFFKSDIPVVEKIGDYTVAVPGKMFRPTLVLLVAGHFEGRLDDAIFSASVVELIHTATLIHDDTIDRSQLRRGHPTLNALYDDMAATIVGDFVYTKAFVSLMDRGLHNVLEVTARTAYRMSLGEMLQIQYRGNPEMSEEKYMELIDCKTASLMSAACEIGVLVTEEAERYREMFRAFGHYLGLAYQITDDLFDFVGDPEQLGKVLRSDLREGKVTLPLIHVLSKATEKEKIRIKSIIQGPEMDGVDWEQVLELLDRYDGLEYGRLKALEYADRARALIEGLGRTPYLDALEQAVDYAVVRTH</sequence>
<dbReference type="Gene3D" id="1.10.600.10">
    <property type="entry name" value="Farnesyl Diphosphate Synthase"/>
    <property type="match status" value="1"/>
</dbReference>
<dbReference type="InterPro" id="IPR033749">
    <property type="entry name" value="Polyprenyl_synt_CS"/>
</dbReference>
<evidence type="ECO:0000256" key="5">
    <source>
        <dbReference type="ARBA" id="ARBA00022842"/>
    </source>
</evidence>
<comment type="similarity">
    <text evidence="2 6">Belongs to the FPP/GGPP synthase family.</text>
</comment>
<dbReference type="AlphaFoldDB" id="A0A948W3L7"/>